<dbReference type="eggNOG" id="ENOG5032MZQ">
    <property type="taxonomic scope" value="Bacteria"/>
</dbReference>
<dbReference type="RefSeq" id="WP_011471456.1">
    <property type="nucleotide sequence ID" value="NC_007925.1"/>
</dbReference>
<evidence type="ECO:0000313" key="2">
    <source>
        <dbReference type="EMBL" id="ABD86549.1"/>
    </source>
</evidence>
<name>Q21AN7_RHOPB</name>
<dbReference type="Pfam" id="PF17434">
    <property type="entry name" value="DUF5413"/>
    <property type="match status" value="1"/>
</dbReference>
<keyword evidence="1" id="KW-0812">Transmembrane</keyword>
<dbReference type="EMBL" id="CP000301">
    <property type="protein sequence ID" value="ABD86549.1"/>
    <property type="molecule type" value="Genomic_DNA"/>
</dbReference>
<feature type="transmembrane region" description="Helical" evidence="1">
    <location>
        <begin position="109"/>
        <end position="126"/>
    </location>
</feature>
<keyword evidence="1" id="KW-0472">Membrane</keyword>
<dbReference type="OrthoDB" id="8253092at2"/>
<keyword evidence="1" id="KW-1133">Transmembrane helix</keyword>
<accession>Q21AN7</accession>
<dbReference type="InterPro" id="IPR035399">
    <property type="entry name" value="DUF5413"/>
</dbReference>
<gene>
    <name evidence="2" type="ordered locus">RPC_0979</name>
</gene>
<sequence>MKRYLIFALIGPSLGGFLLLIATTVLSGYWDRTSLSEVGKLLVILFSTLQYSYLFGLLPSLMMAAIDDILAHVKGLPLALRMAIGGAVAFVATALMYGGRGADSGVKQFVLYGLVGLVPTLLNCWLSRNVTPKEVASA</sequence>
<feature type="transmembrane region" description="Helical" evidence="1">
    <location>
        <begin position="78"/>
        <end position="97"/>
    </location>
</feature>
<reference evidence="2" key="1">
    <citation type="submission" date="2006-03" db="EMBL/GenBank/DDBJ databases">
        <title>Complete sequence of Rhodopseudomonas palustris BisB18.</title>
        <authorList>
            <consortium name="US DOE Joint Genome Institute"/>
            <person name="Copeland A."/>
            <person name="Lucas S."/>
            <person name="Lapidus A."/>
            <person name="Barry K."/>
            <person name="Detter J.C."/>
            <person name="Glavina del Rio T."/>
            <person name="Hammon N."/>
            <person name="Israni S."/>
            <person name="Dalin E."/>
            <person name="Tice H."/>
            <person name="Pitluck S."/>
            <person name="Chain P."/>
            <person name="Malfatti S."/>
            <person name="Shin M."/>
            <person name="Vergez L."/>
            <person name="Schmutz J."/>
            <person name="Larimer F."/>
            <person name="Land M."/>
            <person name="Hauser L."/>
            <person name="Pelletier D.A."/>
            <person name="Kyrpides N."/>
            <person name="Anderson I."/>
            <person name="Oda Y."/>
            <person name="Harwood C.S."/>
            <person name="Richardson P."/>
        </authorList>
    </citation>
    <scope>NUCLEOTIDE SEQUENCE [LARGE SCALE GENOMIC DNA]</scope>
    <source>
        <strain evidence="2">BisB18</strain>
    </source>
</reference>
<protein>
    <submittedName>
        <fullName evidence="2">Uncharacterized protein</fullName>
    </submittedName>
</protein>
<proteinExistence type="predicted"/>
<dbReference type="KEGG" id="rpc:RPC_0979"/>
<dbReference type="AlphaFoldDB" id="Q21AN7"/>
<dbReference type="STRING" id="316056.RPC_0979"/>
<organism evidence="2">
    <name type="scientific">Rhodopseudomonas palustris (strain BisB18)</name>
    <dbReference type="NCBI Taxonomy" id="316056"/>
    <lineage>
        <taxon>Bacteria</taxon>
        <taxon>Pseudomonadati</taxon>
        <taxon>Pseudomonadota</taxon>
        <taxon>Alphaproteobacteria</taxon>
        <taxon>Hyphomicrobiales</taxon>
        <taxon>Nitrobacteraceae</taxon>
        <taxon>Rhodopseudomonas</taxon>
    </lineage>
</organism>
<evidence type="ECO:0000256" key="1">
    <source>
        <dbReference type="SAM" id="Phobius"/>
    </source>
</evidence>
<feature type="transmembrane region" description="Helical" evidence="1">
    <location>
        <begin position="42"/>
        <end position="66"/>
    </location>
</feature>
<feature type="transmembrane region" description="Helical" evidence="1">
    <location>
        <begin position="7"/>
        <end position="30"/>
    </location>
</feature>
<dbReference type="HOGENOM" id="CLU_1755354_0_0_5"/>